<dbReference type="PANTHER" id="PTHR22926">
    <property type="entry name" value="PHOSPHO-N-ACETYLMURAMOYL-PENTAPEPTIDE-TRANSFERASE"/>
    <property type="match status" value="1"/>
</dbReference>
<dbReference type="GO" id="GO:0046872">
    <property type="term" value="F:metal ion binding"/>
    <property type="evidence" value="ECO:0007669"/>
    <property type="project" value="UniProtKB-KW"/>
</dbReference>
<evidence type="ECO:0000256" key="3">
    <source>
        <dbReference type="ARBA" id="ARBA00022679"/>
    </source>
</evidence>
<feature type="binding site" evidence="7">
    <location>
        <position position="154"/>
    </location>
    <ligand>
        <name>Mg(2+)</name>
        <dbReference type="ChEBI" id="CHEBI:18420"/>
    </ligand>
</feature>
<evidence type="ECO:0000256" key="1">
    <source>
        <dbReference type="ARBA" id="ARBA00004651"/>
    </source>
</evidence>
<reference evidence="9 10" key="1">
    <citation type="submission" date="2019-12" db="EMBL/GenBank/DDBJ databases">
        <title>Strain KN286 was isolated from seawater, which was collected from Caroline Seamount in the tropical western Pacific.</title>
        <authorList>
            <person name="Wang Q."/>
        </authorList>
    </citation>
    <scope>NUCLEOTIDE SEQUENCE [LARGE SCALE GENOMIC DNA]</scope>
    <source>
        <strain evidence="9 10">KN286</strain>
    </source>
</reference>
<keyword evidence="4 8" id="KW-0812">Transmembrane</keyword>
<accession>A0A6B0TKW8</accession>
<keyword evidence="2" id="KW-1003">Cell membrane</keyword>
<evidence type="ECO:0000256" key="2">
    <source>
        <dbReference type="ARBA" id="ARBA00022475"/>
    </source>
</evidence>
<evidence type="ECO:0000256" key="8">
    <source>
        <dbReference type="SAM" id="Phobius"/>
    </source>
</evidence>
<dbReference type="CDD" id="cd06912">
    <property type="entry name" value="GT_MraY_like"/>
    <property type="match status" value="1"/>
</dbReference>
<keyword evidence="7" id="KW-0479">Metal-binding</keyword>
<feature type="transmembrane region" description="Helical" evidence="8">
    <location>
        <begin position="162"/>
        <end position="179"/>
    </location>
</feature>
<comment type="caution">
    <text evidence="9">The sequence shown here is derived from an EMBL/GenBank/DDBJ whole genome shotgun (WGS) entry which is preliminary data.</text>
</comment>
<dbReference type="GO" id="GO:0009103">
    <property type="term" value="P:lipopolysaccharide biosynthetic process"/>
    <property type="evidence" value="ECO:0007669"/>
    <property type="project" value="TreeGrafter"/>
</dbReference>
<sequence length="364" mass="38185">MLVAACALGFFLSAALAVLLVVTARFHLSATSDPTVGAQKLHTVPTPRIGGLGLCLALWAGAALLSPDIFPVELVFLACAMPVFLLGLAEDLTGALPVAFRFAATICAGVLFSMVTGFAVTSVGLPGVDAVLATTLGAALFTAFAMAGIVNAVNIIDGCNGLASGTMILMSLSVALVAWRVGDMPLAGTAMLLASVLLGFLIVNFPFGRLFLGDGGAYLAGFLVGAMCVALPARNADLSPWLSLLILAYPVTETLLSALRRMLVRGGRPGQPDRRHMHSLVYRRFGRRVGEQLQDGRLGNAAAGGLMWVWPMLTFLWAALGPLTTAWAVSGLALFAAAYLIAYFRIIRHWRQRRAGAFSAVPAE</sequence>
<dbReference type="AlphaFoldDB" id="A0A6B0TKW8"/>
<keyword evidence="10" id="KW-1185">Reference proteome</keyword>
<name>A0A6B0TKW8_9RHOB</name>
<feature type="transmembrane region" description="Helical" evidence="8">
    <location>
        <begin position="298"/>
        <end position="320"/>
    </location>
</feature>
<comment type="subcellular location">
    <subcellularLocation>
        <location evidence="1">Cell membrane</location>
        <topology evidence="1">Multi-pass membrane protein</topology>
    </subcellularLocation>
</comment>
<proteinExistence type="predicted"/>
<evidence type="ECO:0000313" key="10">
    <source>
        <dbReference type="Proteomes" id="UP000436016"/>
    </source>
</evidence>
<dbReference type="GO" id="GO:0005886">
    <property type="term" value="C:plasma membrane"/>
    <property type="evidence" value="ECO:0007669"/>
    <property type="project" value="UniProtKB-SubCell"/>
</dbReference>
<dbReference type="Pfam" id="PF00953">
    <property type="entry name" value="Glycos_transf_4"/>
    <property type="match status" value="1"/>
</dbReference>
<keyword evidence="6 8" id="KW-0472">Membrane</keyword>
<dbReference type="EMBL" id="WUWG01000003">
    <property type="protein sequence ID" value="MXU65137.1"/>
    <property type="molecule type" value="Genomic_DNA"/>
</dbReference>
<dbReference type="GO" id="GO:0044038">
    <property type="term" value="P:cell wall macromolecule biosynthetic process"/>
    <property type="evidence" value="ECO:0007669"/>
    <property type="project" value="TreeGrafter"/>
</dbReference>
<evidence type="ECO:0000256" key="5">
    <source>
        <dbReference type="ARBA" id="ARBA00022989"/>
    </source>
</evidence>
<dbReference type="GO" id="GO:0016780">
    <property type="term" value="F:phosphotransferase activity, for other substituted phosphate groups"/>
    <property type="evidence" value="ECO:0007669"/>
    <property type="project" value="InterPro"/>
</dbReference>
<feature type="transmembrane region" description="Helical" evidence="8">
    <location>
        <begin position="185"/>
        <end position="203"/>
    </location>
</feature>
<protein>
    <submittedName>
        <fullName evidence="9">Glycosyl transferase family 4</fullName>
    </submittedName>
</protein>
<keyword evidence="3 9" id="KW-0808">Transferase</keyword>
<feature type="transmembrane region" description="Helical" evidence="8">
    <location>
        <begin position="100"/>
        <end position="124"/>
    </location>
</feature>
<evidence type="ECO:0000256" key="6">
    <source>
        <dbReference type="ARBA" id="ARBA00023136"/>
    </source>
</evidence>
<feature type="binding site" evidence="7">
    <location>
        <position position="214"/>
    </location>
    <ligand>
        <name>Mg(2+)</name>
        <dbReference type="ChEBI" id="CHEBI:18420"/>
    </ligand>
</feature>
<organism evidence="9 10">
    <name type="scientific">Oceanomicrobium pacificus</name>
    <dbReference type="NCBI Taxonomy" id="2692916"/>
    <lineage>
        <taxon>Bacteria</taxon>
        <taxon>Pseudomonadati</taxon>
        <taxon>Pseudomonadota</taxon>
        <taxon>Alphaproteobacteria</taxon>
        <taxon>Rhodobacterales</taxon>
        <taxon>Paracoccaceae</taxon>
        <taxon>Oceanomicrobium</taxon>
    </lineage>
</organism>
<feature type="transmembrane region" description="Helical" evidence="8">
    <location>
        <begin position="69"/>
        <end position="88"/>
    </location>
</feature>
<dbReference type="GO" id="GO:0071555">
    <property type="term" value="P:cell wall organization"/>
    <property type="evidence" value="ECO:0007669"/>
    <property type="project" value="TreeGrafter"/>
</dbReference>
<keyword evidence="7" id="KW-0460">Magnesium</keyword>
<dbReference type="RefSeq" id="WP_160853348.1">
    <property type="nucleotide sequence ID" value="NZ_WUWG01000003.1"/>
</dbReference>
<evidence type="ECO:0000256" key="7">
    <source>
        <dbReference type="PIRSR" id="PIRSR600715-1"/>
    </source>
</evidence>
<comment type="cofactor">
    <cofactor evidence="7">
        <name>Mg(2+)</name>
        <dbReference type="ChEBI" id="CHEBI:18420"/>
    </cofactor>
</comment>
<evidence type="ECO:0000256" key="4">
    <source>
        <dbReference type="ARBA" id="ARBA00022692"/>
    </source>
</evidence>
<dbReference type="InterPro" id="IPR000715">
    <property type="entry name" value="Glycosyl_transferase_4"/>
</dbReference>
<evidence type="ECO:0000313" key="9">
    <source>
        <dbReference type="EMBL" id="MXU65137.1"/>
    </source>
</evidence>
<gene>
    <name evidence="9" type="ORF">GSH16_06735</name>
</gene>
<feature type="transmembrane region" description="Helical" evidence="8">
    <location>
        <begin position="215"/>
        <end position="233"/>
    </location>
</feature>
<dbReference type="PANTHER" id="PTHR22926:SF3">
    <property type="entry name" value="UNDECAPRENYL-PHOSPHATE ALPHA-N-ACETYLGLUCOSAMINYL 1-PHOSPHATE TRANSFERASE"/>
    <property type="match status" value="1"/>
</dbReference>
<feature type="transmembrane region" description="Helical" evidence="8">
    <location>
        <begin position="130"/>
        <end position="150"/>
    </location>
</feature>
<keyword evidence="5 8" id="KW-1133">Transmembrane helix</keyword>
<feature type="transmembrane region" description="Helical" evidence="8">
    <location>
        <begin position="326"/>
        <end position="344"/>
    </location>
</feature>
<dbReference type="Proteomes" id="UP000436016">
    <property type="component" value="Unassembled WGS sequence"/>
</dbReference>
<feature type="transmembrane region" description="Helical" evidence="8">
    <location>
        <begin position="239"/>
        <end position="259"/>
    </location>
</feature>